<dbReference type="RefSeq" id="WP_382220003.1">
    <property type="nucleotide sequence ID" value="NZ_JBHTCA010000002.1"/>
</dbReference>
<keyword evidence="4" id="KW-1185">Reference proteome</keyword>
<dbReference type="PROSITE" id="PS00409">
    <property type="entry name" value="PROKAR_NTER_METHYL"/>
    <property type="match status" value="1"/>
</dbReference>
<comment type="caution">
    <text evidence="3">The sequence shown here is derived from an EMBL/GenBank/DDBJ whole genome shotgun (WGS) entry which is preliminary data.</text>
</comment>
<dbReference type="Pfam" id="PF07963">
    <property type="entry name" value="N_methyl"/>
    <property type="match status" value="1"/>
</dbReference>
<feature type="transmembrane region" description="Helical" evidence="2">
    <location>
        <begin position="12"/>
        <end position="37"/>
    </location>
</feature>
<proteinExistence type="predicted"/>
<dbReference type="SUPFAM" id="SSF54523">
    <property type="entry name" value="Pili subunits"/>
    <property type="match status" value="1"/>
</dbReference>
<dbReference type="NCBIfam" id="TIGR02532">
    <property type="entry name" value="IV_pilin_GFxxxE"/>
    <property type="match status" value="1"/>
</dbReference>
<feature type="region of interest" description="Disordered" evidence="1">
    <location>
        <begin position="132"/>
        <end position="151"/>
    </location>
</feature>
<dbReference type="PANTHER" id="PTHR30093">
    <property type="entry name" value="GENERAL SECRETION PATHWAY PROTEIN G"/>
    <property type="match status" value="1"/>
</dbReference>
<dbReference type="EMBL" id="JBHTCA010000002">
    <property type="protein sequence ID" value="MFC7408053.1"/>
    <property type="molecule type" value="Genomic_DNA"/>
</dbReference>
<dbReference type="InterPro" id="IPR012902">
    <property type="entry name" value="N_methyl_site"/>
</dbReference>
<keyword evidence="2" id="KW-1133">Transmembrane helix</keyword>
<dbReference type="PANTHER" id="PTHR30093:SF47">
    <property type="entry name" value="TYPE IV PILUS NON-CORE MINOR PILIN PILE"/>
    <property type="match status" value="1"/>
</dbReference>
<evidence type="ECO:0000313" key="4">
    <source>
        <dbReference type="Proteomes" id="UP001596501"/>
    </source>
</evidence>
<evidence type="ECO:0000313" key="3">
    <source>
        <dbReference type="EMBL" id="MFC7408053.1"/>
    </source>
</evidence>
<dbReference type="Proteomes" id="UP001596501">
    <property type="component" value="Unassembled WGS sequence"/>
</dbReference>
<dbReference type="InterPro" id="IPR031982">
    <property type="entry name" value="PilE-like"/>
</dbReference>
<dbReference type="Pfam" id="PF16732">
    <property type="entry name" value="ComP_DUS"/>
    <property type="match status" value="1"/>
</dbReference>
<dbReference type="Gene3D" id="3.30.700.10">
    <property type="entry name" value="Glycoprotein, Type 4 Pilin"/>
    <property type="match status" value="1"/>
</dbReference>
<accession>A0ABW2QL65</accession>
<name>A0ABW2QL65_9BURK</name>
<evidence type="ECO:0000256" key="2">
    <source>
        <dbReference type="SAM" id="Phobius"/>
    </source>
</evidence>
<reference evidence="4" key="1">
    <citation type="journal article" date="2019" name="Int. J. Syst. Evol. Microbiol.">
        <title>The Global Catalogue of Microorganisms (GCM) 10K type strain sequencing project: providing services to taxonomists for standard genome sequencing and annotation.</title>
        <authorList>
            <consortium name="The Broad Institute Genomics Platform"/>
            <consortium name="The Broad Institute Genome Sequencing Center for Infectious Disease"/>
            <person name="Wu L."/>
            <person name="Ma J."/>
        </authorList>
    </citation>
    <scope>NUCLEOTIDE SEQUENCE [LARGE SCALE GENOMIC DNA]</scope>
    <source>
        <strain evidence="4">CGMCC 1.12371</strain>
    </source>
</reference>
<protein>
    <submittedName>
        <fullName evidence="3">Type IV pilin protein</fullName>
    </submittedName>
</protein>
<keyword evidence="2" id="KW-0472">Membrane</keyword>
<sequence>MQTAFCRKRHQGGFTLIEVMITVVIVGILSAVALPAYTSYIQKSRRTEARTVLMDAASKQEQYILNFRTYTTSMTALGYAANPALSETGLYSVAAAAGACGSIARCYTLTATAVAGKGQDKDIKCKSFSLDSTGAKTSKNSSDAATTDCWN</sequence>
<evidence type="ECO:0000256" key="1">
    <source>
        <dbReference type="SAM" id="MobiDB-lite"/>
    </source>
</evidence>
<gene>
    <name evidence="3" type="ORF">ACFQPB_04210</name>
</gene>
<keyword evidence="2" id="KW-0812">Transmembrane</keyword>
<dbReference type="InterPro" id="IPR045584">
    <property type="entry name" value="Pilin-like"/>
</dbReference>
<organism evidence="3 4">
    <name type="scientific">Hydrogenophaga atypica</name>
    <dbReference type="NCBI Taxonomy" id="249409"/>
    <lineage>
        <taxon>Bacteria</taxon>
        <taxon>Pseudomonadati</taxon>
        <taxon>Pseudomonadota</taxon>
        <taxon>Betaproteobacteria</taxon>
        <taxon>Burkholderiales</taxon>
        <taxon>Comamonadaceae</taxon>
        <taxon>Hydrogenophaga</taxon>
    </lineage>
</organism>